<dbReference type="FunCoup" id="F0ZTQ8">
    <property type="interactions" value="398"/>
</dbReference>
<evidence type="ECO:0000313" key="2">
    <source>
        <dbReference type="EMBL" id="EGC32673.1"/>
    </source>
</evidence>
<keyword evidence="1" id="KW-1133">Transmembrane helix</keyword>
<dbReference type="EMBL" id="GL871181">
    <property type="protein sequence ID" value="EGC32673.1"/>
    <property type="molecule type" value="Genomic_DNA"/>
</dbReference>
<name>F0ZTQ8_DICPU</name>
<keyword evidence="1" id="KW-0812">Transmembrane</keyword>
<dbReference type="Proteomes" id="UP000001064">
    <property type="component" value="Unassembled WGS sequence"/>
</dbReference>
<reference evidence="3" key="1">
    <citation type="journal article" date="2011" name="Genome Biol.">
        <title>Comparative genomics of the social amoebae Dictyostelium discoideum and Dictyostelium purpureum.</title>
        <authorList>
            <consortium name="US DOE Joint Genome Institute (JGI-PGF)"/>
            <person name="Sucgang R."/>
            <person name="Kuo A."/>
            <person name="Tian X."/>
            <person name="Salerno W."/>
            <person name="Parikh A."/>
            <person name="Feasley C.L."/>
            <person name="Dalin E."/>
            <person name="Tu H."/>
            <person name="Huang E."/>
            <person name="Barry K."/>
            <person name="Lindquist E."/>
            <person name="Shapiro H."/>
            <person name="Bruce D."/>
            <person name="Schmutz J."/>
            <person name="Salamov A."/>
            <person name="Fey P."/>
            <person name="Gaudet P."/>
            <person name="Anjard C."/>
            <person name="Babu M.M."/>
            <person name="Basu S."/>
            <person name="Bushmanova Y."/>
            <person name="van der Wel H."/>
            <person name="Katoh-Kurasawa M."/>
            <person name="Dinh C."/>
            <person name="Coutinho P.M."/>
            <person name="Saito T."/>
            <person name="Elias M."/>
            <person name="Schaap P."/>
            <person name="Kay R.R."/>
            <person name="Henrissat B."/>
            <person name="Eichinger L."/>
            <person name="Rivero F."/>
            <person name="Putnam N.H."/>
            <person name="West C.M."/>
            <person name="Loomis W.F."/>
            <person name="Chisholm R.L."/>
            <person name="Shaulsky G."/>
            <person name="Strassmann J.E."/>
            <person name="Queller D.C."/>
            <person name="Kuspa A."/>
            <person name="Grigoriev I.V."/>
        </authorList>
    </citation>
    <scope>NUCLEOTIDE SEQUENCE [LARGE SCALE GENOMIC DNA]</scope>
    <source>
        <strain evidence="3">QSDP1</strain>
    </source>
</reference>
<evidence type="ECO:0000313" key="3">
    <source>
        <dbReference type="Proteomes" id="UP000001064"/>
    </source>
</evidence>
<dbReference type="RefSeq" id="XP_003290806.1">
    <property type="nucleotide sequence ID" value="XM_003290758.1"/>
</dbReference>
<evidence type="ECO:0000256" key="1">
    <source>
        <dbReference type="SAM" id="Phobius"/>
    </source>
</evidence>
<feature type="transmembrane region" description="Helical" evidence="1">
    <location>
        <begin position="189"/>
        <end position="209"/>
    </location>
</feature>
<feature type="transmembrane region" description="Helical" evidence="1">
    <location>
        <begin position="136"/>
        <end position="158"/>
    </location>
</feature>
<gene>
    <name evidence="2" type="ORF">DICPUDRAFT_81517</name>
</gene>
<feature type="transmembrane region" description="Helical" evidence="1">
    <location>
        <begin position="65"/>
        <end position="85"/>
    </location>
</feature>
<dbReference type="InParanoid" id="F0ZTQ8"/>
<proteinExistence type="predicted"/>
<keyword evidence="1" id="KW-0472">Membrane</keyword>
<dbReference type="OMA" id="FFLMRIS"/>
<dbReference type="KEGG" id="dpp:DICPUDRAFT_81517"/>
<dbReference type="GeneID" id="10508501"/>
<feature type="transmembrane region" description="Helical" evidence="1">
    <location>
        <begin position="34"/>
        <end position="53"/>
    </location>
</feature>
<feature type="transmembrane region" description="Helical" evidence="1">
    <location>
        <begin position="6"/>
        <end position="27"/>
    </location>
</feature>
<organism evidence="2 3">
    <name type="scientific">Dictyostelium purpureum</name>
    <name type="common">Slime mold</name>
    <dbReference type="NCBI Taxonomy" id="5786"/>
    <lineage>
        <taxon>Eukaryota</taxon>
        <taxon>Amoebozoa</taxon>
        <taxon>Evosea</taxon>
        <taxon>Eumycetozoa</taxon>
        <taxon>Dictyostelia</taxon>
        <taxon>Dictyosteliales</taxon>
        <taxon>Dictyosteliaceae</taxon>
        <taxon>Dictyostelium</taxon>
    </lineage>
</organism>
<dbReference type="AlphaFoldDB" id="F0ZTQ8"/>
<keyword evidence="3" id="KW-1185">Reference proteome</keyword>
<sequence>MGSVKFFKVLSWILSNVLLVFWLIVFLMKISGKLTSWTCVLSTLSFSVFVIMTSVKLDEPKNENVSIINCLIPLWVFLGLAMLLRDDSRKKKNEQPRFRNRGIKKVFKIFYPNAIVYFTIYTILEVISQEVTPLSWTVRFIPFFIFIATTILTLLSMIPKPGPEFILIGLVNVFLLLLYLYLIDKIGHIAIPFIPVYILIPVGFVFGLFI</sequence>
<dbReference type="OrthoDB" id="72976at2759"/>
<dbReference type="eggNOG" id="ENOG502RHEQ">
    <property type="taxonomic scope" value="Eukaryota"/>
</dbReference>
<protein>
    <submittedName>
        <fullName evidence="2">Uncharacterized protein</fullName>
    </submittedName>
</protein>
<feature type="transmembrane region" description="Helical" evidence="1">
    <location>
        <begin position="106"/>
        <end position="124"/>
    </location>
</feature>
<accession>F0ZTQ8</accession>
<dbReference type="VEuPathDB" id="AmoebaDB:DICPUDRAFT_81517"/>
<feature type="transmembrane region" description="Helical" evidence="1">
    <location>
        <begin position="165"/>
        <end position="183"/>
    </location>
</feature>